<keyword evidence="2" id="KW-0472">Membrane</keyword>
<feature type="compositionally biased region" description="Polar residues" evidence="1">
    <location>
        <begin position="1109"/>
        <end position="1129"/>
    </location>
</feature>
<feature type="compositionally biased region" description="Low complexity" evidence="1">
    <location>
        <begin position="460"/>
        <end position="471"/>
    </location>
</feature>
<feature type="region of interest" description="Disordered" evidence="1">
    <location>
        <begin position="45"/>
        <end position="75"/>
    </location>
</feature>
<dbReference type="GeneID" id="30168536"/>
<organism evidence="3">
    <name type="scientific">Kwoniella pini CBS 10737</name>
    <dbReference type="NCBI Taxonomy" id="1296096"/>
    <lineage>
        <taxon>Eukaryota</taxon>
        <taxon>Fungi</taxon>
        <taxon>Dikarya</taxon>
        <taxon>Basidiomycota</taxon>
        <taxon>Agaricomycotina</taxon>
        <taxon>Tremellomycetes</taxon>
        <taxon>Tremellales</taxon>
        <taxon>Cryptococcaceae</taxon>
        <taxon>Kwoniella</taxon>
    </lineage>
</organism>
<dbReference type="OrthoDB" id="10671875at2759"/>
<proteinExistence type="predicted"/>
<feature type="compositionally biased region" description="Polar residues" evidence="1">
    <location>
        <begin position="1211"/>
        <end position="1220"/>
    </location>
</feature>
<reference evidence="3" key="1">
    <citation type="submission" date="2013-07" db="EMBL/GenBank/DDBJ databases">
        <title>The Genome Sequence of Cryptococcus pinus CBS10737.</title>
        <authorList>
            <consortium name="The Broad Institute Genome Sequencing Platform"/>
            <person name="Cuomo C."/>
            <person name="Litvintseva A."/>
            <person name="Chen Y."/>
            <person name="Heitman J."/>
            <person name="Sun S."/>
            <person name="Springer D."/>
            <person name="Dromer F."/>
            <person name="Young S.K."/>
            <person name="Zeng Q."/>
            <person name="Gargeya S."/>
            <person name="Fitzgerald M."/>
            <person name="Abouelleil A."/>
            <person name="Alvarado L."/>
            <person name="Berlin A.M."/>
            <person name="Chapman S.B."/>
            <person name="Dewar J."/>
            <person name="Goldberg J."/>
            <person name="Griggs A."/>
            <person name="Gujja S."/>
            <person name="Hansen M."/>
            <person name="Howarth C."/>
            <person name="Imamovic A."/>
            <person name="Larimer J."/>
            <person name="McCowan C."/>
            <person name="Murphy C."/>
            <person name="Pearson M."/>
            <person name="Priest M."/>
            <person name="Roberts A."/>
            <person name="Saif S."/>
            <person name="Shea T."/>
            <person name="Sykes S."/>
            <person name="Wortman J."/>
            <person name="Nusbaum C."/>
            <person name="Birren B."/>
        </authorList>
    </citation>
    <scope>NUCLEOTIDE SEQUENCE [LARGE SCALE GENOMIC DNA]</scope>
    <source>
        <strain evidence="3">CBS 10737</strain>
    </source>
</reference>
<feature type="region of interest" description="Disordered" evidence="1">
    <location>
        <begin position="358"/>
        <end position="438"/>
    </location>
</feature>
<dbReference type="AlphaFoldDB" id="A0A1B9IBU7"/>
<evidence type="ECO:0000313" key="4">
    <source>
        <dbReference type="EMBL" id="WWC67252.1"/>
    </source>
</evidence>
<dbReference type="EMBL" id="CP144519">
    <property type="protein sequence ID" value="WWC67252.1"/>
    <property type="molecule type" value="Genomic_DNA"/>
</dbReference>
<evidence type="ECO:0000256" key="2">
    <source>
        <dbReference type="SAM" id="Phobius"/>
    </source>
</evidence>
<reference evidence="4" key="4">
    <citation type="submission" date="2024-02" db="EMBL/GenBank/DDBJ databases">
        <title>Comparative genomics of Cryptococcus and Kwoniella reveals pathogenesis evolution and contrasting modes of karyotype evolution via chromosome fusion or intercentromeric recombination.</title>
        <authorList>
            <person name="Coelho M.A."/>
            <person name="David-Palma M."/>
            <person name="Shea T."/>
            <person name="Bowers K."/>
            <person name="McGinley-Smith S."/>
            <person name="Mohammad A.W."/>
            <person name="Gnirke A."/>
            <person name="Yurkov A.M."/>
            <person name="Nowrousian M."/>
            <person name="Sun S."/>
            <person name="Cuomo C.A."/>
            <person name="Heitman J."/>
        </authorList>
    </citation>
    <scope>NUCLEOTIDE SEQUENCE</scope>
    <source>
        <strain evidence="4">CBS 10737</strain>
    </source>
</reference>
<feature type="transmembrane region" description="Helical" evidence="2">
    <location>
        <begin position="9"/>
        <end position="28"/>
    </location>
</feature>
<feature type="region of interest" description="Disordered" evidence="1">
    <location>
        <begin position="450"/>
        <end position="519"/>
    </location>
</feature>
<name>A0A1B9IBU7_9TREE</name>
<evidence type="ECO:0000313" key="3">
    <source>
        <dbReference type="EMBL" id="OCF52867.1"/>
    </source>
</evidence>
<feature type="region of interest" description="Disordered" evidence="1">
    <location>
        <begin position="1109"/>
        <end position="1269"/>
    </location>
</feature>
<evidence type="ECO:0000256" key="1">
    <source>
        <dbReference type="SAM" id="MobiDB-lite"/>
    </source>
</evidence>
<gene>
    <name evidence="3" type="ORF">I206_00167</name>
    <name evidence="4" type="ORF">I206_101159</name>
</gene>
<feature type="compositionally biased region" description="Polar residues" evidence="1">
    <location>
        <begin position="500"/>
        <end position="519"/>
    </location>
</feature>
<dbReference type="EMBL" id="KI894007">
    <property type="protein sequence ID" value="OCF52867.1"/>
    <property type="molecule type" value="Genomic_DNA"/>
</dbReference>
<evidence type="ECO:0000313" key="5">
    <source>
        <dbReference type="Proteomes" id="UP000094020"/>
    </source>
</evidence>
<dbReference type="Proteomes" id="UP000094020">
    <property type="component" value="Chromosome 1"/>
</dbReference>
<feature type="compositionally biased region" description="Pro residues" evidence="1">
    <location>
        <begin position="279"/>
        <end position="292"/>
    </location>
</feature>
<feature type="compositionally biased region" description="Basic and acidic residues" evidence="1">
    <location>
        <begin position="218"/>
        <end position="228"/>
    </location>
</feature>
<keyword evidence="5" id="KW-1185">Reference proteome</keyword>
<dbReference type="RefSeq" id="XP_019014086.1">
    <property type="nucleotide sequence ID" value="XM_019151948.1"/>
</dbReference>
<feature type="region of interest" description="Disordered" evidence="1">
    <location>
        <begin position="898"/>
        <end position="923"/>
    </location>
</feature>
<keyword evidence="2" id="KW-1133">Transmembrane helix</keyword>
<protein>
    <submittedName>
        <fullName evidence="3">Uncharacterized protein</fullName>
    </submittedName>
</protein>
<feature type="region of interest" description="Disordered" evidence="1">
    <location>
        <begin position="213"/>
        <end position="341"/>
    </location>
</feature>
<feature type="region of interest" description="Disordered" evidence="1">
    <location>
        <begin position="119"/>
        <end position="139"/>
    </location>
</feature>
<feature type="compositionally biased region" description="Polar residues" evidence="1">
    <location>
        <begin position="1139"/>
        <end position="1171"/>
    </location>
</feature>
<dbReference type="KEGG" id="kpin:30168536"/>
<reference evidence="4" key="2">
    <citation type="submission" date="2013-07" db="EMBL/GenBank/DDBJ databases">
        <authorList>
            <consortium name="The Broad Institute Genome Sequencing Platform"/>
            <person name="Cuomo C."/>
            <person name="Litvintseva A."/>
            <person name="Chen Y."/>
            <person name="Heitman J."/>
            <person name="Sun S."/>
            <person name="Springer D."/>
            <person name="Dromer F."/>
            <person name="Young S.K."/>
            <person name="Zeng Q."/>
            <person name="Gargeya S."/>
            <person name="Fitzgerald M."/>
            <person name="Abouelleil A."/>
            <person name="Alvarado L."/>
            <person name="Berlin A.M."/>
            <person name="Chapman S.B."/>
            <person name="Dewar J."/>
            <person name="Goldberg J."/>
            <person name="Griggs A."/>
            <person name="Gujja S."/>
            <person name="Hansen M."/>
            <person name="Howarth C."/>
            <person name="Imamovic A."/>
            <person name="Larimer J."/>
            <person name="McCowan C."/>
            <person name="Murphy C."/>
            <person name="Pearson M."/>
            <person name="Priest M."/>
            <person name="Roberts A."/>
            <person name="Saif S."/>
            <person name="Shea T."/>
            <person name="Sykes S."/>
            <person name="Wortman J."/>
            <person name="Nusbaum C."/>
            <person name="Birren B."/>
        </authorList>
    </citation>
    <scope>NUCLEOTIDE SEQUENCE</scope>
    <source>
        <strain evidence="4">CBS 10737</strain>
    </source>
</reference>
<feature type="compositionally biased region" description="Acidic residues" evidence="1">
    <location>
        <begin position="898"/>
        <end position="908"/>
    </location>
</feature>
<reference evidence="3" key="3">
    <citation type="submission" date="2016-07" db="EMBL/GenBank/DDBJ databases">
        <title>Evolution of pathogenesis and genome organization in the Tremellales.</title>
        <authorList>
            <person name="Cuomo C."/>
            <person name="Litvintseva A."/>
            <person name="Heitman J."/>
            <person name="Chen Y."/>
            <person name="Sun S."/>
            <person name="Springer D."/>
            <person name="Dromer F."/>
            <person name="Young S."/>
            <person name="Zeng Q."/>
            <person name="Chapman S."/>
            <person name="Gujja S."/>
            <person name="Saif S."/>
            <person name="Birren B."/>
        </authorList>
    </citation>
    <scope>NUCLEOTIDE SEQUENCE</scope>
    <source>
        <strain evidence="3">CBS 10737</strain>
    </source>
</reference>
<sequence length="1269" mass="140825">MIGFALQYLLYLLSLIFFSYLATVFLSIEHLRNFEFGETCSPIPLTPTNEAEHEQSVEDEDEITHGPQDQHDQDEGLHQGYQLDFQFHISGQPTLSPSPSPFLSACHIPKQLLSQSSSSTRTKDVFSRQPCPPLRFSSSHSTSVAFRQHRIPPTIKSDMGETCSISILPEAPPSPDKEKIFSEPLSLMSYQSFETLIQRPHARELFTTVPLPIHRMRKNNENHPKEATEPSIDSPGDKAAGPSRKKPSNVTLKPALRMRSPTPPLQAILNSYNCSSSPTPKPSSNPDSPLPAKPSAKGSGKRRASQQNEDYESEKSSKRRRGLTSDTEGTNPCDVAYSKKTPLTSTLKDNVKVLSAWMNPSANKRDSTTRRSTSPLEDRSNGTRKRRKTGGESQILILDSETEAPVTPSRSRIRTPDLSVSPAESDGTILATPPEPEVDRLEHGEQITMASSPRSGLLNPAFPSPSTSATSIDRRSRRKGPPPPLVLTSTADNDTPLPSPSQSTSDHVTTQDHQMSSRVASLVHRGLLDTTSPTTVMFEQVAPDDGADVDSQWNNEPSASRESFRTRKHNRCLRSLSFVVAMVNWTQQLPTQSHSLVHLQQQRFNLIPELHKKVLKYPIRQDLISLQPSPPEKPGHPELPISISPLAGGCRQAKRALDPRYWSPWPRQLVRRDISPNSYSYAEMRVMDDAGKANAARVVDCKRILRTKWESNLVNRHCRRVYRLRRKLYGVGEPHEQQLFEVALRASLNGAISGEYSPQERKLVKAQKDLDIIERTAIRNFEETVPSRIRRIVCSTYLPERSVVGQEPVFAPTGPWAMPISNNPISHDDRVSVCLPGLHGRLPKIVLVPPTPCAGELSSVYFDKQPKNEFLLRPAEIPTPILSMDETEPVDRAWSDVELQEDDNEDSEGSLATSEISSDLEDLEDIPEEADAEAYAAVAELFPEESEADPEPYRHQEPESYERLVMPESFERTTSNADDAEAVYEGALSSAYPLEISPDDDHLDTLSSYDQQRLDILAESARTPILDHQNSEAVSAESLEKDERDLINDGAVDVISKCQVKNRAKRGLMVRFMHLSDKEDKPVEEAAPVIQAFIYVPSAVEDCQVPNAQTSEVTSSNKSQPAPTFTLEPNPSIFPTIPTAESNMSSDEFSDSQDLTTDVANGTPVTALNHLSRSRPDDLTHLARPSSNSRTSRPAPVHTGPTHAFDRAVTRSRTLSSIPASTRRRERGKGVAKGSLGRLWEDHKQNINPAPRSDNASGGGELERQLDLA</sequence>
<keyword evidence="2" id="KW-0812">Transmembrane</keyword>
<accession>A0A1B9IBU7</accession>